<keyword evidence="1" id="KW-0521">NADP</keyword>
<evidence type="ECO:0000256" key="1">
    <source>
        <dbReference type="ARBA" id="ARBA00022857"/>
    </source>
</evidence>
<dbReference type="InterPro" id="IPR002364">
    <property type="entry name" value="Quin_OxRdtase/zeta-crystal_CS"/>
</dbReference>
<dbReference type="AlphaFoldDB" id="A0A6J4RNL0"/>
<dbReference type="InterPro" id="IPR020843">
    <property type="entry name" value="ER"/>
</dbReference>
<accession>A0A6J4RNL0</accession>
<name>A0A6J4RNL0_9ACTN</name>
<dbReference type="GO" id="GO:0008270">
    <property type="term" value="F:zinc ion binding"/>
    <property type="evidence" value="ECO:0007669"/>
    <property type="project" value="InterPro"/>
</dbReference>
<dbReference type="InterPro" id="IPR011032">
    <property type="entry name" value="GroES-like_sf"/>
</dbReference>
<dbReference type="PROSITE" id="PS01162">
    <property type="entry name" value="QOR_ZETA_CRYSTAL"/>
    <property type="match status" value="1"/>
</dbReference>
<protein>
    <submittedName>
        <fullName evidence="4">Quinone oxidoreductase</fullName>
        <ecNumber evidence="4">1.6.5.5</ecNumber>
    </submittedName>
</protein>
<dbReference type="SMART" id="SM00829">
    <property type="entry name" value="PKS_ER"/>
    <property type="match status" value="1"/>
</dbReference>
<evidence type="ECO:0000313" key="4">
    <source>
        <dbReference type="EMBL" id="CAA9477697.1"/>
    </source>
</evidence>
<dbReference type="Pfam" id="PF00107">
    <property type="entry name" value="ADH_zinc_N"/>
    <property type="match status" value="1"/>
</dbReference>
<dbReference type="GO" id="GO:0070402">
    <property type="term" value="F:NADPH binding"/>
    <property type="evidence" value="ECO:0007669"/>
    <property type="project" value="TreeGrafter"/>
</dbReference>
<dbReference type="PANTHER" id="PTHR48106">
    <property type="entry name" value="QUINONE OXIDOREDUCTASE PIG3-RELATED"/>
    <property type="match status" value="1"/>
</dbReference>
<organism evidence="4">
    <name type="scientific">uncultured Rubrobacteraceae bacterium</name>
    <dbReference type="NCBI Taxonomy" id="349277"/>
    <lineage>
        <taxon>Bacteria</taxon>
        <taxon>Bacillati</taxon>
        <taxon>Actinomycetota</taxon>
        <taxon>Rubrobacteria</taxon>
        <taxon>Rubrobacterales</taxon>
        <taxon>Rubrobacteraceae</taxon>
        <taxon>environmental samples</taxon>
    </lineage>
</organism>
<dbReference type="InterPro" id="IPR036291">
    <property type="entry name" value="NAD(P)-bd_dom_sf"/>
</dbReference>
<dbReference type="EMBL" id="CADCVM010000117">
    <property type="protein sequence ID" value="CAA9477697.1"/>
    <property type="molecule type" value="Genomic_DNA"/>
</dbReference>
<dbReference type="EC" id="1.6.5.5" evidence="4"/>
<dbReference type="Pfam" id="PF08240">
    <property type="entry name" value="ADH_N"/>
    <property type="match status" value="1"/>
</dbReference>
<reference evidence="4" key="1">
    <citation type="submission" date="2020-02" db="EMBL/GenBank/DDBJ databases">
        <authorList>
            <person name="Meier V. D."/>
        </authorList>
    </citation>
    <scope>NUCLEOTIDE SEQUENCE</scope>
    <source>
        <strain evidence="4">AVDCRST_MAG05</strain>
    </source>
</reference>
<dbReference type="GO" id="GO:0003960">
    <property type="term" value="F:quinone reductase (NADPH) activity"/>
    <property type="evidence" value="ECO:0007669"/>
    <property type="project" value="UniProtKB-EC"/>
</dbReference>
<dbReference type="SUPFAM" id="SSF50129">
    <property type="entry name" value="GroES-like"/>
    <property type="match status" value="1"/>
</dbReference>
<keyword evidence="2 4" id="KW-0560">Oxidoreductase</keyword>
<dbReference type="SUPFAM" id="SSF51735">
    <property type="entry name" value="NAD(P)-binding Rossmann-fold domains"/>
    <property type="match status" value="1"/>
</dbReference>
<dbReference type="InterPro" id="IPR013154">
    <property type="entry name" value="ADH-like_N"/>
</dbReference>
<dbReference type="Gene3D" id="3.40.50.720">
    <property type="entry name" value="NAD(P)-binding Rossmann-like Domain"/>
    <property type="match status" value="1"/>
</dbReference>
<evidence type="ECO:0000256" key="2">
    <source>
        <dbReference type="ARBA" id="ARBA00023002"/>
    </source>
</evidence>
<proteinExistence type="predicted"/>
<evidence type="ECO:0000259" key="3">
    <source>
        <dbReference type="SMART" id="SM00829"/>
    </source>
</evidence>
<feature type="domain" description="Enoyl reductase (ER)" evidence="3">
    <location>
        <begin position="10"/>
        <end position="323"/>
    </location>
</feature>
<sequence>MRAIVVDEPGVPDVLHLEEVKTPEPGPGEVLIEVAVAGVNFADVGLRAGMMGGPHALELPYTPGFEVAGVVAALGEGTGGFEEGERVAAVLPAGGYAEYAVAPAGSVVRIPDGVGFADASALLVQGLTAYGVLHDSARVGEGDAVLVMAAGGGVGTLAVQLAKLAGAGTVIGAAGSRGKLDLALSLGADRAVDYTAENWVDEVLEATGGRGADMVLECVGGEVGARAYECLAPLGRLVTYGAAGGEGLRPPDMWQLNLRGQTVGGYGGPWIRPGAAARARKAISGFLRDGSLRVVVGASFPLEEAAEAHRAVEGRRTSGKVVLTVG</sequence>
<gene>
    <name evidence="4" type="ORF">AVDCRST_MAG05-1064</name>
</gene>
<dbReference type="InterPro" id="IPR013149">
    <property type="entry name" value="ADH-like_C"/>
</dbReference>
<dbReference type="Gene3D" id="3.90.180.10">
    <property type="entry name" value="Medium-chain alcohol dehydrogenases, catalytic domain"/>
    <property type="match status" value="1"/>
</dbReference>